<dbReference type="PATRIC" id="fig|1246995.3.peg.6315"/>
<dbReference type="eggNOG" id="COG4106">
    <property type="taxonomic scope" value="Bacteria"/>
</dbReference>
<dbReference type="Gene3D" id="3.40.50.150">
    <property type="entry name" value="Vaccinia Virus protein VP39"/>
    <property type="match status" value="1"/>
</dbReference>
<evidence type="ECO:0000259" key="3">
    <source>
        <dbReference type="Pfam" id="PF13649"/>
    </source>
</evidence>
<dbReference type="GO" id="GO:0032259">
    <property type="term" value="P:methylation"/>
    <property type="evidence" value="ECO:0007669"/>
    <property type="project" value="UniProtKB-KW"/>
</dbReference>
<dbReference type="GO" id="GO:0030798">
    <property type="term" value="F:trans-aconitate 2-methyltransferase activity"/>
    <property type="evidence" value="ECO:0007669"/>
    <property type="project" value="InterPro"/>
</dbReference>
<dbReference type="EMBL" id="CP006272">
    <property type="protein sequence ID" value="AGZ44500.1"/>
    <property type="molecule type" value="Genomic_DNA"/>
</dbReference>
<dbReference type="SUPFAM" id="SSF53335">
    <property type="entry name" value="S-adenosyl-L-methionine-dependent methyltransferases"/>
    <property type="match status" value="1"/>
</dbReference>
<reference evidence="4 5" key="1">
    <citation type="journal article" date="2014" name="J. Biotechnol.">
        <title>Complete genome sequence of the actinobacterium Actinoplanes friuliensis HAG 010964, producer of the lipopeptide antibiotic friulimycin.</title>
        <authorList>
            <person name="Ruckert C."/>
            <person name="Szczepanowski R."/>
            <person name="Albersmeier A."/>
            <person name="Goesmann A."/>
            <person name="Fischer N."/>
            <person name="Steinkamper A."/>
            <person name="Puhler A."/>
            <person name="Biener R."/>
            <person name="Schwartz D."/>
            <person name="Kalinowski J."/>
        </authorList>
    </citation>
    <scope>NUCLEOTIDE SEQUENCE [LARGE SCALE GENOMIC DNA]</scope>
    <source>
        <strain evidence="4 5">DSM 7358</strain>
    </source>
</reference>
<dbReference type="Gene3D" id="1.10.150.290">
    <property type="entry name" value="S-adenosyl-L-methionine-dependent methyltransferases"/>
    <property type="match status" value="1"/>
</dbReference>
<accession>U5W929</accession>
<protein>
    <submittedName>
        <fullName evidence="4">Trans-aconitate 2-methyltransferase</fullName>
    </submittedName>
</protein>
<dbReference type="NCBIfam" id="NF010703">
    <property type="entry name" value="PRK14103.1"/>
    <property type="match status" value="1"/>
</dbReference>
<keyword evidence="2 4" id="KW-0808">Transferase</keyword>
<feature type="domain" description="Methyltransferase" evidence="3">
    <location>
        <begin position="33"/>
        <end position="121"/>
    </location>
</feature>
<name>U5W929_9ACTN</name>
<dbReference type="InterPro" id="IPR029063">
    <property type="entry name" value="SAM-dependent_MTases_sf"/>
</dbReference>
<dbReference type="OrthoDB" id="9795085at2"/>
<dbReference type="PANTHER" id="PTHR43861">
    <property type="entry name" value="TRANS-ACONITATE 2-METHYLTRANSFERASE-RELATED"/>
    <property type="match status" value="1"/>
</dbReference>
<evidence type="ECO:0000313" key="4">
    <source>
        <dbReference type="EMBL" id="AGZ44500.1"/>
    </source>
</evidence>
<dbReference type="InterPro" id="IPR041698">
    <property type="entry name" value="Methyltransf_25"/>
</dbReference>
<dbReference type="CDD" id="cd02440">
    <property type="entry name" value="AdoMet_MTases"/>
    <property type="match status" value="1"/>
</dbReference>
<dbReference type="HOGENOM" id="CLU_037990_5_2_11"/>
<evidence type="ECO:0000313" key="5">
    <source>
        <dbReference type="Proteomes" id="UP000017746"/>
    </source>
</evidence>
<dbReference type="InterPro" id="IPR023149">
    <property type="entry name" value="Trans_acon_MeTrfase_C"/>
</dbReference>
<organism evidence="4 5">
    <name type="scientific">Actinoplanes friuliensis DSM 7358</name>
    <dbReference type="NCBI Taxonomy" id="1246995"/>
    <lineage>
        <taxon>Bacteria</taxon>
        <taxon>Bacillati</taxon>
        <taxon>Actinomycetota</taxon>
        <taxon>Actinomycetes</taxon>
        <taxon>Micromonosporales</taxon>
        <taxon>Micromonosporaceae</taxon>
        <taxon>Actinoplanes</taxon>
    </lineage>
</organism>
<dbReference type="Proteomes" id="UP000017746">
    <property type="component" value="Chromosome"/>
</dbReference>
<evidence type="ECO:0000256" key="1">
    <source>
        <dbReference type="ARBA" id="ARBA00022603"/>
    </source>
</evidence>
<dbReference type="PANTHER" id="PTHR43861:SF1">
    <property type="entry name" value="TRANS-ACONITATE 2-METHYLTRANSFERASE"/>
    <property type="match status" value="1"/>
</dbReference>
<sequence length="261" mass="28398">MWDPAVYHRFGAERSRPFFDLTNRIGATEPRAVTDLGCGPGELTASLAERWPGARVTGVDSSPEMITKARDLGAPVEFTVADLRDWEPGPGTDVVVTNAALQWVPGHQQLISRWVRALPPGAWFAMQVPGNFGAPSHRALREVARSSAYAETVGELVREAPVDDPVGYAGLLADAGAAVDAWETTYVHLLPVAGEDHPVLRWMEGTALRPVRAALDDTRWQDFRAALGARLAAEYPARNGFVAFPFRRIFVVATTAQGERS</sequence>
<proteinExistence type="predicted"/>
<dbReference type="RefSeq" id="WP_023560834.1">
    <property type="nucleotide sequence ID" value="NC_022657.1"/>
</dbReference>
<dbReference type="KEGG" id="afs:AFR_31200"/>
<evidence type="ECO:0000256" key="2">
    <source>
        <dbReference type="ARBA" id="ARBA00022679"/>
    </source>
</evidence>
<dbReference type="STRING" id="1246995.AFR_31200"/>
<gene>
    <name evidence="4" type="ORF">AFR_31200</name>
</gene>
<keyword evidence="1 4" id="KW-0489">Methyltransferase</keyword>
<keyword evidence="5" id="KW-1185">Reference proteome</keyword>
<dbReference type="AlphaFoldDB" id="U5W929"/>
<dbReference type="Pfam" id="PF13649">
    <property type="entry name" value="Methyltransf_25"/>
    <property type="match status" value="1"/>
</dbReference>